<comment type="caution">
    <text evidence="2">The sequence shown here is derived from an EMBL/GenBank/DDBJ whole genome shotgun (WGS) entry which is preliminary data.</text>
</comment>
<accession>A0ABP0G009</accession>
<dbReference type="EMBL" id="CAWYQH010000098">
    <property type="protein sequence ID" value="CAK8684820.1"/>
    <property type="molecule type" value="Genomic_DNA"/>
</dbReference>
<dbReference type="SUPFAM" id="SSF48097">
    <property type="entry name" value="Regulator of G-protein signaling, RGS"/>
    <property type="match status" value="1"/>
</dbReference>
<protein>
    <recommendedName>
        <fullName evidence="1">RGS domain-containing protein</fullName>
    </recommendedName>
</protein>
<organism evidence="2 3">
    <name type="scientific">Clavelina lepadiformis</name>
    <name type="common">Light-bulb sea squirt</name>
    <name type="synonym">Ascidia lepadiformis</name>
    <dbReference type="NCBI Taxonomy" id="159417"/>
    <lineage>
        <taxon>Eukaryota</taxon>
        <taxon>Metazoa</taxon>
        <taxon>Chordata</taxon>
        <taxon>Tunicata</taxon>
        <taxon>Ascidiacea</taxon>
        <taxon>Aplousobranchia</taxon>
        <taxon>Clavelinidae</taxon>
        <taxon>Clavelina</taxon>
    </lineage>
</organism>
<name>A0ABP0G009_CLALP</name>
<feature type="domain" description="RGS" evidence="1">
    <location>
        <begin position="837"/>
        <end position="894"/>
    </location>
</feature>
<dbReference type="SMART" id="SM00315">
    <property type="entry name" value="RGS"/>
    <property type="match status" value="1"/>
</dbReference>
<dbReference type="PANTHER" id="PTHR47079:SF1">
    <property type="entry name" value="REGULATOR OF G-PROTEIN SIGNALING PROTEIN-LIKE"/>
    <property type="match status" value="1"/>
</dbReference>
<dbReference type="Proteomes" id="UP001642483">
    <property type="component" value="Unassembled WGS sequence"/>
</dbReference>
<dbReference type="PANTHER" id="PTHR47079">
    <property type="entry name" value="REGULATOR OF G-PROTEIN SIGNALING PROTEIN-LIKE"/>
    <property type="match status" value="1"/>
</dbReference>
<keyword evidence="3" id="KW-1185">Reference proteome</keyword>
<dbReference type="Gene3D" id="1.10.167.10">
    <property type="entry name" value="Regulator of G-protein Signalling 4, domain 2"/>
    <property type="match status" value="2"/>
</dbReference>
<dbReference type="InterPro" id="IPR036305">
    <property type="entry name" value="RGS_sf"/>
</dbReference>
<proteinExistence type="predicted"/>
<evidence type="ECO:0000313" key="2">
    <source>
        <dbReference type="EMBL" id="CAK8684820.1"/>
    </source>
</evidence>
<dbReference type="InterPro" id="IPR044926">
    <property type="entry name" value="RGS_subdomain_2"/>
</dbReference>
<dbReference type="PROSITE" id="PS50132">
    <property type="entry name" value="RGS"/>
    <property type="match status" value="1"/>
</dbReference>
<reference evidence="2 3" key="1">
    <citation type="submission" date="2024-02" db="EMBL/GenBank/DDBJ databases">
        <authorList>
            <person name="Daric V."/>
            <person name="Darras S."/>
        </authorList>
    </citation>
    <scope>NUCLEOTIDE SEQUENCE [LARGE SCALE GENOMIC DNA]</scope>
</reference>
<dbReference type="InterPro" id="IPR016137">
    <property type="entry name" value="RGS"/>
</dbReference>
<dbReference type="InterPro" id="IPR053282">
    <property type="entry name" value="RGS_domain-containing"/>
</dbReference>
<dbReference type="Pfam" id="PF00615">
    <property type="entry name" value="RGS"/>
    <property type="match status" value="1"/>
</dbReference>
<sequence>MIIFILGLRKVFAQGRLKPNDNSSSLKPWSVVGAEFVLCKSLCEQTLVDVDFTGSEKNQNASYHHNKSKLETLFRVRHMKEFVKLVESSESDNNIIRFWIDAFRLRLCNPCQQKINLRAIQRKYFMATSPYCLPYFILETVLCENDVIESNCMNYDTTMKLASTVWKRLQSYWLRRYLVSCSRQRSVAALDRKQMVIWENNKEEQKLKVLHRSPYVRFIQNPDLKQKVLQEDDTDEYEEDLDRIPNILIQEQMEEEIWPDELQLERLSNQRKSEMLGVENIAFIHDHIFAKETKLAKVHDPALPVVKENRSKTREHYELAPGRMVSVTKKDFDAHISSDQHHALRRYSVSATVHPTCPPVSLEVNENRSACSPEDDERLMWTSVERKMEGPLLPSINNKGAESVAPDYSMYSRKTKSAAVRLLSGKAVKKSLSEIVDSSDSLSIEESQTSLFPPINSVSSQSTVRAISSGKSNISSVRSIMSDDFDILSGNSKKTPFNVSSRRSSSTPISLPNVTGEYLKSVEPGMKLGDILAADEPAGFPFRSYLAKCCNVGQDPNSCGDAALLINSVTAFDLWREIEHLHRKYFATETVPLSHEFNSLLKKLRSLNIPQYSFVTTLKLCNDEPFPEKLISLQNDFENMIETEWIEFAISEQKTFRDVVVATEIKTYKRRSSFPNCLAEVRQLPILCQPQVIVESSEAYKEFEKFARMGNFGNLGPNGTSHMRYRTSRAYHLLVKTRPINLNQHAPNDEFIGEFSSDEEGDVPPSKPKNFSKLLKLDTKAIAKLSVRQYPGQGIDYAMYKQFPTVDRYRVDTKPLYLRPIKKHGVLLRRPSVRPKTLSEVLRDPLHFEFFKRYMKMHKSEAPLLFWKAVELLRRTESPTVRQRKAQQILKKFFGHLAGGGAMLQCNADIIKEISAVDTVTTSMLAKACVEVQKSMERNWGKRYFSTFPVVPIEEEEESPEKKLSMAGFKRKHGHIWDVFSEFMRRAACFIKSMRRPHEYEKFSQYLKGILDRPDSSGRDSGDASETAMAFREMQTVIYKHMNTDLSLSHRSRKIFGKQVTLNFLANDLTFWLEADRYVTMADNIQNIVMAGCYEQYDTDIVKEKSKRIVKCFLDSNVPPRTRVNVEKELADTVTKNVYKGLFDRGIFHDGVLSIFPVLLHFWKTYREERFRYVSKQEIREHHRKEVFERRRRILKRTERRKKMLMNKEKLRSAASLDSDLNLRQSSSLLYPDYVNGLCKKKEPFERVKGLLFNDPPTLHFTLEHGLKLILPPRKKLVDGSSDPQEDQFFLSVWTRGAKVVNVIREGSDPKLVNLEERQKNFKVECDLIED</sequence>
<gene>
    <name evidence="2" type="ORF">CVLEPA_LOCUS15934</name>
</gene>
<evidence type="ECO:0000259" key="1">
    <source>
        <dbReference type="PROSITE" id="PS50132"/>
    </source>
</evidence>
<evidence type="ECO:0000313" key="3">
    <source>
        <dbReference type="Proteomes" id="UP001642483"/>
    </source>
</evidence>